<name>A0ABQ5VB20_9PROT</name>
<organism evidence="1 2">
    <name type="scientific">Algimonas ampicilliniresistens</name>
    <dbReference type="NCBI Taxonomy" id="1298735"/>
    <lineage>
        <taxon>Bacteria</taxon>
        <taxon>Pseudomonadati</taxon>
        <taxon>Pseudomonadota</taxon>
        <taxon>Alphaproteobacteria</taxon>
        <taxon>Maricaulales</taxon>
        <taxon>Robiginitomaculaceae</taxon>
        <taxon>Algimonas</taxon>
    </lineage>
</organism>
<comment type="caution">
    <text evidence="1">The sequence shown here is derived from an EMBL/GenBank/DDBJ whole genome shotgun (WGS) entry which is preliminary data.</text>
</comment>
<dbReference type="SUPFAM" id="SSF53756">
    <property type="entry name" value="UDP-Glycosyltransferase/glycogen phosphorylase"/>
    <property type="match status" value="1"/>
</dbReference>
<evidence type="ECO:0000313" key="1">
    <source>
        <dbReference type="EMBL" id="GLQ24731.1"/>
    </source>
</evidence>
<sequence>MALGLKVLIVGSDAMSFNGRIVKTRHRLNALGADVQVMRLHLHSRANGFRKDDPGADLQAYASRLVLELLQVVPSSLARPIAFRSLLKDVFRHFNAVLPDALHVMDPYALKVAVLWKRQSGADTAIIFDACEWFPGTAAADAATGRYIQALLSEFGPELSAWVCSSEALSKLYTDSYPEWPSPYLFGNVPDWDLSRPVQRTASPLRKTLGVVPEDIVLLFSGAFNRCRGIEALLRGASDLQPHTHLAFMGYGPLTDEIQSYANAHSNVHLIDAVAPTELQAWLSGADAGLIPYQTDIANHRIATPNKLYEFPCAGVPLLSRDLPIIHNTIITHGIGSVLDEPAWGGDTSDGAADFSIMTARIRSFRRDEDLDRRLFDFSRISHDRLLGGLDAVYSGAENRTSSQQS</sequence>
<dbReference type="Proteomes" id="UP001161391">
    <property type="component" value="Unassembled WGS sequence"/>
</dbReference>
<reference evidence="1" key="1">
    <citation type="journal article" date="2014" name="Int. J. Syst. Evol. Microbiol.">
        <title>Complete genome of a new Firmicutes species belonging to the dominant human colonic microbiota ('Ruminococcus bicirculans') reveals two chromosomes and a selective capacity to utilize plant glucans.</title>
        <authorList>
            <consortium name="NISC Comparative Sequencing Program"/>
            <person name="Wegmann U."/>
            <person name="Louis P."/>
            <person name="Goesmann A."/>
            <person name="Henrissat B."/>
            <person name="Duncan S.H."/>
            <person name="Flint H.J."/>
        </authorList>
    </citation>
    <scope>NUCLEOTIDE SEQUENCE</scope>
    <source>
        <strain evidence="1">NBRC 108219</strain>
    </source>
</reference>
<evidence type="ECO:0008006" key="3">
    <source>
        <dbReference type="Google" id="ProtNLM"/>
    </source>
</evidence>
<dbReference type="Gene3D" id="3.40.50.2000">
    <property type="entry name" value="Glycogen Phosphorylase B"/>
    <property type="match status" value="1"/>
</dbReference>
<protein>
    <recommendedName>
        <fullName evidence="3">Glycosyltransferase</fullName>
    </recommendedName>
</protein>
<accession>A0ABQ5VB20</accession>
<proteinExistence type="predicted"/>
<gene>
    <name evidence="1" type="ORF">GCM10007853_26050</name>
</gene>
<keyword evidence="2" id="KW-1185">Reference proteome</keyword>
<evidence type="ECO:0000313" key="2">
    <source>
        <dbReference type="Proteomes" id="UP001161391"/>
    </source>
</evidence>
<reference evidence="1" key="2">
    <citation type="submission" date="2023-01" db="EMBL/GenBank/DDBJ databases">
        <title>Draft genome sequence of Algimonas ampicilliniresistens strain NBRC 108219.</title>
        <authorList>
            <person name="Sun Q."/>
            <person name="Mori K."/>
        </authorList>
    </citation>
    <scope>NUCLEOTIDE SEQUENCE</scope>
    <source>
        <strain evidence="1">NBRC 108219</strain>
    </source>
</reference>
<dbReference type="EMBL" id="BSNK01000002">
    <property type="protein sequence ID" value="GLQ24731.1"/>
    <property type="molecule type" value="Genomic_DNA"/>
</dbReference>